<feature type="domain" description="Cadherin" evidence="9">
    <location>
        <begin position="1"/>
        <end position="74"/>
    </location>
</feature>
<dbReference type="SMART" id="SM00112">
    <property type="entry name" value="CA"/>
    <property type="match status" value="1"/>
</dbReference>
<dbReference type="InterPro" id="IPR015919">
    <property type="entry name" value="Cadherin-like_sf"/>
</dbReference>
<proteinExistence type="predicted"/>
<dbReference type="PROSITE" id="PS50268">
    <property type="entry name" value="CADHERIN_2"/>
    <property type="match status" value="1"/>
</dbReference>
<accession>A0A0B6Y2M2</accession>
<dbReference type="SUPFAM" id="SSF49313">
    <property type="entry name" value="Cadherin-like"/>
    <property type="match status" value="2"/>
</dbReference>
<evidence type="ECO:0000256" key="7">
    <source>
        <dbReference type="ARBA" id="ARBA00023180"/>
    </source>
</evidence>
<comment type="subcellular location">
    <subcellularLocation>
        <location evidence="1">Membrane</location>
        <topology evidence="1">Single-pass membrane protein</topology>
    </subcellularLocation>
</comment>
<feature type="non-terminal residue" evidence="10">
    <location>
        <position position="120"/>
    </location>
</feature>
<sequence>NGQVMYFLGNDTDGLFEINSQTGEVNTSGVFDREKVAYYSFIVVAVDNGVSGPRNSTCRVFITITDFNDNAPVFSMVPYSVNLGLTTPPRTPILTVTASDPDLGNSGLVEYSFPSTYGSN</sequence>
<evidence type="ECO:0000256" key="6">
    <source>
        <dbReference type="ARBA" id="ARBA00023136"/>
    </source>
</evidence>
<dbReference type="PRINTS" id="PR00205">
    <property type="entry name" value="CADHERIN"/>
</dbReference>
<dbReference type="GO" id="GO:0007156">
    <property type="term" value="P:homophilic cell adhesion via plasma membrane adhesion molecules"/>
    <property type="evidence" value="ECO:0007669"/>
    <property type="project" value="InterPro"/>
</dbReference>
<evidence type="ECO:0000259" key="9">
    <source>
        <dbReference type="PROSITE" id="PS50268"/>
    </source>
</evidence>
<keyword evidence="3" id="KW-0677">Repeat</keyword>
<dbReference type="GO" id="GO:0005509">
    <property type="term" value="F:calcium ion binding"/>
    <property type="evidence" value="ECO:0007669"/>
    <property type="project" value="UniProtKB-UniRule"/>
</dbReference>
<protein>
    <recommendedName>
        <fullName evidence="9">Cadherin domain-containing protein</fullName>
    </recommendedName>
</protein>
<dbReference type="Gene3D" id="2.60.40.60">
    <property type="entry name" value="Cadherins"/>
    <property type="match status" value="2"/>
</dbReference>
<keyword evidence="7" id="KW-0325">Glycoprotein</keyword>
<dbReference type="InterPro" id="IPR020894">
    <property type="entry name" value="Cadherin_CS"/>
</dbReference>
<dbReference type="InterPro" id="IPR002126">
    <property type="entry name" value="Cadherin-like_dom"/>
</dbReference>
<evidence type="ECO:0000256" key="4">
    <source>
        <dbReference type="ARBA" id="ARBA00022837"/>
    </source>
</evidence>
<dbReference type="PANTHER" id="PTHR24028">
    <property type="entry name" value="CADHERIN-87A"/>
    <property type="match status" value="1"/>
</dbReference>
<evidence type="ECO:0000313" key="10">
    <source>
        <dbReference type="EMBL" id="CEK50091.1"/>
    </source>
</evidence>
<dbReference type="CDD" id="cd11304">
    <property type="entry name" value="Cadherin_repeat"/>
    <property type="match status" value="2"/>
</dbReference>
<dbReference type="Pfam" id="PF00028">
    <property type="entry name" value="Cadherin"/>
    <property type="match status" value="1"/>
</dbReference>
<evidence type="ECO:0000256" key="1">
    <source>
        <dbReference type="ARBA" id="ARBA00004167"/>
    </source>
</evidence>
<gene>
    <name evidence="10" type="primary">ORF9833</name>
</gene>
<keyword evidence="2" id="KW-0812">Transmembrane</keyword>
<evidence type="ECO:0000256" key="8">
    <source>
        <dbReference type="PROSITE-ProRule" id="PRU00043"/>
    </source>
</evidence>
<dbReference type="EMBL" id="HACG01003226">
    <property type="protein sequence ID" value="CEK50091.1"/>
    <property type="molecule type" value="Transcribed_RNA"/>
</dbReference>
<evidence type="ECO:0000256" key="3">
    <source>
        <dbReference type="ARBA" id="ARBA00022737"/>
    </source>
</evidence>
<dbReference type="InterPro" id="IPR050174">
    <property type="entry name" value="Protocadherin/Cadherin-CA"/>
</dbReference>
<keyword evidence="5" id="KW-1133">Transmembrane helix</keyword>
<evidence type="ECO:0000256" key="2">
    <source>
        <dbReference type="ARBA" id="ARBA00022692"/>
    </source>
</evidence>
<keyword evidence="6" id="KW-0472">Membrane</keyword>
<organism evidence="10">
    <name type="scientific">Arion vulgaris</name>
    <dbReference type="NCBI Taxonomy" id="1028688"/>
    <lineage>
        <taxon>Eukaryota</taxon>
        <taxon>Metazoa</taxon>
        <taxon>Spiralia</taxon>
        <taxon>Lophotrochozoa</taxon>
        <taxon>Mollusca</taxon>
        <taxon>Gastropoda</taxon>
        <taxon>Heterobranchia</taxon>
        <taxon>Euthyneura</taxon>
        <taxon>Panpulmonata</taxon>
        <taxon>Eupulmonata</taxon>
        <taxon>Stylommatophora</taxon>
        <taxon>Helicina</taxon>
        <taxon>Arionoidea</taxon>
        <taxon>Arionidae</taxon>
        <taxon>Arion</taxon>
    </lineage>
</organism>
<feature type="non-terminal residue" evidence="10">
    <location>
        <position position="1"/>
    </location>
</feature>
<reference evidence="10" key="1">
    <citation type="submission" date="2014-12" db="EMBL/GenBank/DDBJ databases">
        <title>Insight into the proteome of Arion vulgaris.</title>
        <authorList>
            <person name="Aradska J."/>
            <person name="Bulat T."/>
            <person name="Smidak R."/>
            <person name="Sarate P."/>
            <person name="Gangsoo J."/>
            <person name="Sialana F."/>
            <person name="Bilban M."/>
            <person name="Lubec G."/>
        </authorList>
    </citation>
    <scope>NUCLEOTIDE SEQUENCE</scope>
    <source>
        <tissue evidence="10">Skin</tissue>
    </source>
</reference>
<evidence type="ECO:0000256" key="5">
    <source>
        <dbReference type="ARBA" id="ARBA00022989"/>
    </source>
</evidence>
<dbReference type="PANTHER" id="PTHR24028:SF146">
    <property type="entry name" value="CADHERIN 96CB, ISOFORM D-RELATED"/>
    <property type="match status" value="1"/>
</dbReference>
<dbReference type="PROSITE" id="PS00232">
    <property type="entry name" value="CADHERIN_1"/>
    <property type="match status" value="1"/>
</dbReference>
<dbReference type="AlphaFoldDB" id="A0A0B6Y2M2"/>
<dbReference type="GO" id="GO:0005886">
    <property type="term" value="C:plasma membrane"/>
    <property type="evidence" value="ECO:0007669"/>
    <property type="project" value="InterPro"/>
</dbReference>
<name>A0A0B6Y2M2_9EUPU</name>
<keyword evidence="4 8" id="KW-0106">Calcium</keyword>